<proteinExistence type="predicted"/>
<reference evidence="2" key="1">
    <citation type="submission" date="2016-10" db="EMBL/GenBank/DDBJ databases">
        <authorList>
            <person name="Varghese N."/>
            <person name="Submissions S."/>
        </authorList>
    </citation>
    <scope>NUCLEOTIDE SEQUENCE [LARGE SCALE GENOMIC DNA]</scope>
    <source>
        <strain evidence="2">CGMCC 1.6963</strain>
    </source>
</reference>
<evidence type="ECO:0000313" key="2">
    <source>
        <dbReference type="Proteomes" id="UP000199019"/>
    </source>
</evidence>
<organism evidence="1 2">
    <name type="scientific">Pedococcus cremeus</name>
    <dbReference type="NCBI Taxonomy" id="587636"/>
    <lineage>
        <taxon>Bacteria</taxon>
        <taxon>Bacillati</taxon>
        <taxon>Actinomycetota</taxon>
        <taxon>Actinomycetes</taxon>
        <taxon>Micrococcales</taxon>
        <taxon>Intrasporangiaceae</taxon>
        <taxon>Pedococcus</taxon>
    </lineage>
</organism>
<gene>
    <name evidence="1" type="ORF">SAMN05216199_0899</name>
</gene>
<dbReference type="STRING" id="587636.SAMN05216199_0899"/>
<name>A0A1H9R930_9MICO</name>
<dbReference type="Proteomes" id="UP000199019">
    <property type="component" value="Unassembled WGS sequence"/>
</dbReference>
<evidence type="ECO:0000313" key="1">
    <source>
        <dbReference type="EMBL" id="SER69180.1"/>
    </source>
</evidence>
<evidence type="ECO:0008006" key="3">
    <source>
        <dbReference type="Google" id="ProtNLM"/>
    </source>
</evidence>
<dbReference type="EMBL" id="FOHB01000001">
    <property type="protein sequence ID" value="SER69180.1"/>
    <property type="molecule type" value="Genomic_DNA"/>
</dbReference>
<sequence>MVPVPARVMDRSGWEALEAAHHARVDAATAAHLRRRGDGRKHPVEDFLFTYYSHRPAQLRRWHPGPGVRLADAAGLPRATWKHYRVEGDDVVLDAAAFLEARRETVELASRLVASTLGRQAQFGCFGLHEWAMVYRLGDDEVRHAGWPLRLGSAGTDEVVEAHQIRCSHYDAFRFYTPPARSLNLLQPTRESQPDLEQPGCLHAGMDLYKLAYKLSPAVPSDLIMDCFDVAREIRELDMRASPYDLTALGYEPVPIETPAGKAAYAAAQRGFSARGQVLRQRLLDAVEVLRAAADEETTTRTR</sequence>
<accession>A0A1H9R930</accession>
<dbReference type="AlphaFoldDB" id="A0A1H9R930"/>
<protein>
    <recommendedName>
        <fullName evidence="3">3-methyladenine DNA glycosylase</fullName>
    </recommendedName>
</protein>
<keyword evidence="2" id="KW-1185">Reference proteome</keyword>